<dbReference type="EMBL" id="KK583223">
    <property type="protein sequence ID" value="KDO26569.1"/>
    <property type="molecule type" value="Genomic_DNA"/>
</dbReference>
<protein>
    <submittedName>
        <fullName evidence="3">Uncharacterized protein</fullName>
    </submittedName>
</protein>
<dbReference type="VEuPathDB" id="FungiDB:SPRG_07973"/>
<feature type="compositionally biased region" description="Basic and acidic residues" evidence="2">
    <location>
        <begin position="254"/>
        <end position="270"/>
    </location>
</feature>
<name>A0A067C720_SAPPC</name>
<dbReference type="AlphaFoldDB" id="A0A067C720"/>
<proteinExistence type="predicted"/>
<dbReference type="RefSeq" id="XP_012202711.1">
    <property type="nucleotide sequence ID" value="XM_012347321.1"/>
</dbReference>
<evidence type="ECO:0000313" key="4">
    <source>
        <dbReference type="Proteomes" id="UP000030745"/>
    </source>
</evidence>
<feature type="coiled-coil region" evidence="1">
    <location>
        <begin position="274"/>
        <end position="301"/>
    </location>
</feature>
<reference evidence="3 4" key="1">
    <citation type="journal article" date="2013" name="PLoS Genet.">
        <title>Distinctive expansion of potential virulence genes in the genome of the oomycete fish pathogen Saprolegnia parasitica.</title>
        <authorList>
            <person name="Jiang R.H."/>
            <person name="de Bruijn I."/>
            <person name="Haas B.J."/>
            <person name="Belmonte R."/>
            <person name="Lobach L."/>
            <person name="Christie J."/>
            <person name="van den Ackerveken G."/>
            <person name="Bottin A."/>
            <person name="Bulone V."/>
            <person name="Diaz-Moreno S.M."/>
            <person name="Dumas B."/>
            <person name="Fan L."/>
            <person name="Gaulin E."/>
            <person name="Govers F."/>
            <person name="Grenville-Briggs L.J."/>
            <person name="Horner N.R."/>
            <person name="Levin J.Z."/>
            <person name="Mammella M."/>
            <person name="Meijer H.J."/>
            <person name="Morris P."/>
            <person name="Nusbaum C."/>
            <person name="Oome S."/>
            <person name="Phillips A.J."/>
            <person name="van Rooyen D."/>
            <person name="Rzeszutek E."/>
            <person name="Saraiva M."/>
            <person name="Secombes C.J."/>
            <person name="Seidl M.F."/>
            <person name="Snel B."/>
            <person name="Stassen J.H."/>
            <person name="Sykes S."/>
            <person name="Tripathy S."/>
            <person name="van den Berg H."/>
            <person name="Vega-Arreguin J.C."/>
            <person name="Wawra S."/>
            <person name="Young S.K."/>
            <person name="Zeng Q."/>
            <person name="Dieguez-Uribeondo J."/>
            <person name="Russ C."/>
            <person name="Tyler B.M."/>
            <person name="van West P."/>
        </authorList>
    </citation>
    <scope>NUCLEOTIDE SEQUENCE [LARGE SCALE GENOMIC DNA]</scope>
    <source>
        <strain evidence="3 4">CBS 223.65</strain>
    </source>
</reference>
<dbReference type="GeneID" id="24130219"/>
<sequence length="441" mass="49237">MPKVYSKLQDVVRAGGSGERRLFTATLLKVITHREIVAFLSPPEMENTCVMHLFRALTTAPRPVLDTPDDSSAQRAIKAECRTMLAHAASKPTSLVVEEYGVDHIGRLYDADNMYAATHDVLMVYVPLGRDFAAHVINLEHFETLHNVQRGYVLSNRQISTASPCPVHCHLVGADHFAVLLEPYYDDVAALTTKLRDAVGCIETAWTYPSAEHLFKTHVGMARVRALFKFVTKTDAASACLPLRLDPKSPSPNDTRRPLESPDKKPAPRRLSLERDIVAENARLAKEVDRLSEELALSHRDNDGLVEQVDYLAAELTARDDLIYRLSDASDAEAKAFGQMWSLWNGTLPYSDTTYVAAVESATTVIQRKYAEVLHELTTALVTMANMESELQCFRSQAALLEPPPTPLVYFGRPAMDAVRSPRPYDSPRDTMTPYMYYSPQ</sequence>
<keyword evidence="4" id="KW-1185">Reference proteome</keyword>
<gene>
    <name evidence="3" type="ORF">SPRG_07973</name>
</gene>
<keyword evidence="1" id="KW-0175">Coiled coil</keyword>
<feature type="region of interest" description="Disordered" evidence="2">
    <location>
        <begin position="242"/>
        <end position="270"/>
    </location>
</feature>
<evidence type="ECO:0000256" key="1">
    <source>
        <dbReference type="SAM" id="Coils"/>
    </source>
</evidence>
<accession>A0A067C720</accession>
<dbReference type="KEGG" id="spar:SPRG_07973"/>
<organism evidence="3 4">
    <name type="scientific">Saprolegnia parasitica (strain CBS 223.65)</name>
    <dbReference type="NCBI Taxonomy" id="695850"/>
    <lineage>
        <taxon>Eukaryota</taxon>
        <taxon>Sar</taxon>
        <taxon>Stramenopiles</taxon>
        <taxon>Oomycota</taxon>
        <taxon>Saprolegniomycetes</taxon>
        <taxon>Saprolegniales</taxon>
        <taxon>Saprolegniaceae</taxon>
        <taxon>Saprolegnia</taxon>
    </lineage>
</organism>
<evidence type="ECO:0000256" key="2">
    <source>
        <dbReference type="SAM" id="MobiDB-lite"/>
    </source>
</evidence>
<evidence type="ECO:0000313" key="3">
    <source>
        <dbReference type="EMBL" id="KDO26569.1"/>
    </source>
</evidence>
<dbReference type="Proteomes" id="UP000030745">
    <property type="component" value="Unassembled WGS sequence"/>
</dbReference>